<dbReference type="AlphaFoldDB" id="A0A5E7GSP8"/>
<evidence type="ECO:0008006" key="3">
    <source>
        <dbReference type="Google" id="ProtNLM"/>
    </source>
</evidence>
<proteinExistence type="predicted"/>
<dbReference type="PANTHER" id="PTHR13593:SF113">
    <property type="entry name" value="SI:DKEY-266F7.9"/>
    <property type="match status" value="1"/>
</dbReference>
<organism evidence="1 2">
    <name type="scientific">Pseudomonas fluorescens</name>
    <dbReference type="NCBI Taxonomy" id="294"/>
    <lineage>
        <taxon>Bacteria</taxon>
        <taxon>Pseudomonadati</taxon>
        <taxon>Pseudomonadota</taxon>
        <taxon>Gammaproteobacteria</taxon>
        <taxon>Pseudomonadales</taxon>
        <taxon>Pseudomonadaceae</taxon>
        <taxon>Pseudomonas</taxon>
    </lineage>
</organism>
<reference evidence="1 2" key="1">
    <citation type="submission" date="2019-09" db="EMBL/GenBank/DDBJ databases">
        <authorList>
            <person name="Chandra G."/>
            <person name="Truman W A."/>
        </authorList>
    </citation>
    <scope>NUCLEOTIDE SEQUENCE [LARGE SCALE GENOMIC DNA]</scope>
    <source>
        <strain evidence="1">PS880</strain>
    </source>
</reference>
<name>A0A5E7GSP8_PSEFL</name>
<dbReference type="PANTHER" id="PTHR13593">
    <property type="match status" value="1"/>
</dbReference>
<dbReference type="OrthoDB" id="7021323at2"/>
<dbReference type="SUPFAM" id="SSF51695">
    <property type="entry name" value="PLC-like phosphodiesterases"/>
    <property type="match status" value="1"/>
</dbReference>
<sequence>MKNTHLDILSNSIHDTADFTISRWMSDTPAIDNLSFADLVLPGAHNAGVDKKATYAAPGVSHWASCQSNSFYFQLTQGARALDLRLEYEVSQKGVATFWFHHDGFRSSRSLENLVTGVIRFLQENPDEFILLDFHELTSDKLPFNFKELNRFLLTHLGDRMIPSSNAFLTLGQLKQVSYAQRVLVATERHPDLDSTWFCRKIEHKWSGIATTSISELTTHITQVMKYPPRGWPWSLSATSYSALGGPVNIRQQLDDWFDPAGRDWVLKSSIINADFFETSKLALHCRTANMIKANNEA</sequence>
<evidence type="ECO:0000313" key="1">
    <source>
        <dbReference type="EMBL" id="VVO54550.1"/>
    </source>
</evidence>
<dbReference type="InterPro" id="IPR017946">
    <property type="entry name" value="PLC-like_Pdiesterase_TIM-brl"/>
</dbReference>
<dbReference type="InterPro" id="IPR051057">
    <property type="entry name" value="PI-PLC_domain"/>
</dbReference>
<dbReference type="PROSITE" id="PS50007">
    <property type="entry name" value="PIPLC_X_DOMAIN"/>
    <property type="match status" value="1"/>
</dbReference>
<dbReference type="Gene3D" id="3.20.20.190">
    <property type="entry name" value="Phosphatidylinositol (PI) phosphodiesterase"/>
    <property type="match status" value="1"/>
</dbReference>
<accession>A0A5E7GSP8</accession>
<evidence type="ECO:0000313" key="2">
    <source>
        <dbReference type="Proteomes" id="UP000375525"/>
    </source>
</evidence>
<dbReference type="GO" id="GO:0008081">
    <property type="term" value="F:phosphoric diester hydrolase activity"/>
    <property type="evidence" value="ECO:0007669"/>
    <property type="project" value="InterPro"/>
</dbReference>
<gene>
    <name evidence="1" type="ORF">PS880_00474</name>
</gene>
<dbReference type="GO" id="GO:0006629">
    <property type="term" value="P:lipid metabolic process"/>
    <property type="evidence" value="ECO:0007669"/>
    <property type="project" value="InterPro"/>
</dbReference>
<dbReference type="Proteomes" id="UP000375525">
    <property type="component" value="Unassembled WGS sequence"/>
</dbReference>
<dbReference type="CDD" id="cd08557">
    <property type="entry name" value="PI-PLCc_bacteria_like"/>
    <property type="match status" value="1"/>
</dbReference>
<dbReference type="RefSeq" id="WP_150778454.1">
    <property type="nucleotide sequence ID" value="NZ_CABVIH010000002.1"/>
</dbReference>
<dbReference type="EMBL" id="CABVIH010000002">
    <property type="protein sequence ID" value="VVO54550.1"/>
    <property type="molecule type" value="Genomic_DNA"/>
</dbReference>
<protein>
    <recommendedName>
        <fullName evidence="3">Phospholipase</fullName>
    </recommendedName>
</protein>